<dbReference type="FunFam" id="3.20.20.10:FF:000018">
    <property type="entry name" value="Pyridoxal phosphate homeostasis protein"/>
    <property type="match status" value="1"/>
</dbReference>
<evidence type="ECO:0000256" key="2">
    <source>
        <dbReference type="HAMAP-Rule" id="MF_02087"/>
    </source>
</evidence>
<dbReference type="PANTHER" id="PTHR10146:SF14">
    <property type="entry name" value="PYRIDOXAL PHOSPHATE HOMEOSTASIS PROTEIN"/>
    <property type="match status" value="1"/>
</dbReference>
<dbReference type="EMBL" id="VBAP01000102">
    <property type="protein sequence ID" value="TMI71736.1"/>
    <property type="molecule type" value="Genomic_DNA"/>
</dbReference>
<dbReference type="InterPro" id="IPR011078">
    <property type="entry name" value="PyrdxlP_homeostasis"/>
</dbReference>
<evidence type="ECO:0000313" key="7">
    <source>
        <dbReference type="Proteomes" id="UP000318834"/>
    </source>
</evidence>
<dbReference type="Proteomes" id="UP000318834">
    <property type="component" value="Unassembled WGS sequence"/>
</dbReference>
<evidence type="ECO:0000256" key="1">
    <source>
        <dbReference type="ARBA" id="ARBA00022898"/>
    </source>
</evidence>
<dbReference type="PANTHER" id="PTHR10146">
    <property type="entry name" value="PROLINE SYNTHETASE CO-TRANSCRIBED BACTERIAL HOMOLOG PROTEIN"/>
    <property type="match status" value="1"/>
</dbReference>
<comment type="function">
    <text evidence="2">Pyridoxal 5'-phosphate (PLP)-binding protein, which is involved in PLP homeostasis.</text>
</comment>
<dbReference type="AlphaFoldDB" id="A0A537ILC1"/>
<organism evidence="6 7">
    <name type="scientific">Candidatus Segetimicrobium genomatis</name>
    <dbReference type="NCBI Taxonomy" id="2569760"/>
    <lineage>
        <taxon>Bacteria</taxon>
        <taxon>Bacillati</taxon>
        <taxon>Candidatus Sysuimicrobiota</taxon>
        <taxon>Candidatus Sysuimicrobiia</taxon>
        <taxon>Candidatus Sysuimicrobiales</taxon>
        <taxon>Candidatus Segetimicrobiaceae</taxon>
        <taxon>Candidatus Segetimicrobium</taxon>
    </lineage>
</organism>
<name>A0A537ILC1_9BACT</name>
<comment type="caution">
    <text evidence="6">The sequence shown here is derived from an EMBL/GenBank/DDBJ whole genome shotgun (WGS) entry which is preliminary data.</text>
</comment>
<dbReference type="Pfam" id="PF01168">
    <property type="entry name" value="Ala_racemase_N"/>
    <property type="match status" value="1"/>
</dbReference>
<proteinExistence type="inferred from homology"/>
<gene>
    <name evidence="6" type="ORF">E6H05_12120</name>
</gene>
<evidence type="ECO:0000313" key="6">
    <source>
        <dbReference type="EMBL" id="TMI71736.1"/>
    </source>
</evidence>
<dbReference type="PIRSF" id="PIRSF004848">
    <property type="entry name" value="YBL036c_PLPDEIII"/>
    <property type="match status" value="1"/>
</dbReference>
<evidence type="ECO:0000256" key="4">
    <source>
        <dbReference type="RuleBase" id="RU004514"/>
    </source>
</evidence>
<keyword evidence="1 2" id="KW-0663">Pyridoxal phosphate</keyword>
<evidence type="ECO:0000256" key="3">
    <source>
        <dbReference type="PIRSR" id="PIRSR004848-1"/>
    </source>
</evidence>
<dbReference type="HAMAP" id="MF_02087">
    <property type="entry name" value="PLP_homeostasis"/>
    <property type="match status" value="1"/>
</dbReference>
<accession>A0A537ILC1</accession>
<dbReference type="GO" id="GO:0030170">
    <property type="term" value="F:pyridoxal phosphate binding"/>
    <property type="evidence" value="ECO:0007669"/>
    <property type="project" value="UniProtKB-UniRule"/>
</dbReference>
<dbReference type="Gene3D" id="3.20.20.10">
    <property type="entry name" value="Alanine racemase"/>
    <property type="match status" value="1"/>
</dbReference>
<dbReference type="InterPro" id="IPR029066">
    <property type="entry name" value="PLP-binding_barrel"/>
</dbReference>
<protein>
    <recommendedName>
        <fullName evidence="2">Pyridoxal phosphate homeostasis protein</fullName>
        <shortName evidence="2">PLP homeostasis protein</shortName>
    </recommendedName>
</protein>
<dbReference type="NCBIfam" id="TIGR00044">
    <property type="entry name" value="YggS family pyridoxal phosphate-dependent enzyme"/>
    <property type="match status" value="1"/>
</dbReference>
<feature type="domain" description="Alanine racemase N-terminal" evidence="5">
    <location>
        <begin position="10"/>
        <end position="228"/>
    </location>
</feature>
<feature type="modified residue" description="N6-(pyridoxal phosphate)lysine" evidence="2 3">
    <location>
        <position position="36"/>
    </location>
</feature>
<reference evidence="6 7" key="1">
    <citation type="journal article" date="2019" name="Nat. Microbiol.">
        <title>Mediterranean grassland soil C-N compound turnover is dependent on rainfall and depth, and is mediated by genomically divergent microorganisms.</title>
        <authorList>
            <person name="Diamond S."/>
            <person name="Andeer P.F."/>
            <person name="Li Z."/>
            <person name="Crits-Christoph A."/>
            <person name="Burstein D."/>
            <person name="Anantharaman K."/>
            <person name="Lane K.R."/>
            <person name="Thomas B.C."/>
            <person name="Pan C."/>
            <person name="Northen T.R."/>
            <person name="Banfield J.F."/>
        </authorList>
    </citation>
    <scope>NUCLEOTIDE SEQUENCE [LARGE SCALE GENOMIC DNA]</scope>
    <source>
        <strain evidence="6">NP_8</strain>
    </source>
</reference>
<comment type="cofactor">
    <cofactor evidence="3">
        <name>pyridoxal 5'-phosphate</name>
        <dbReference type="ChEBI" id="CHEBI:597326"/>
    </cofactor>
</comment>
<evidence type="ECO:0000259" key="5">
    <source>
        <dbReference type="Pfam" id="PF01168"/>
    </source>
</evidence>
<dbReference type="SUPFAM" id="SSF51419">
    <property type="entry name" value="PLP-binding barrel"/>
    <property type="match status" value="1"/>
</dbReference>
<comment type="similarity">
    <text evidence="2 4">Belongs to the pyridoxal phosphate-binding protein YggS/PROSC family.</text>
</comment>
<sequence length="234" mass="24894">MTDVAANVARVRERIAAAARRSGRRAEEVTLVAVTKGVDLPRILAAATCGVTDFGENRVQEAVPKITASRAQGLRTARWHMVGHLQRNKAGAAVQVFEVVHSVDSAALAAALSQRAAASGRVVEALVQVNVAREPQKFGVAPNALPSVLRATAGLPALRMIGLMTVAPRSDDPQVARTVFRRLRELRDDMARVGAAPSLMHLSMGMSDDFEIGVEEGATLVRIGRALFDPAHAL</sequence>
<dbReference type="InterPro" id="IPR001608">
    <property type="entry name" value="Ala_racemase_N"/>
</dbReference>
<dbReference type="CDD" id="cd00635">
    <property type="entry name" value="PLPDE_III_YBL036c_like"/>
    <property type="match status" value="1"/>
</dbReference>